<keyword evidence="2 5" id="KW-0812">Transmembrane</keyword>
<gene>
    <name evidence="7" type="ORF">Bpfe_009268</name>
</gene>
<dbReference type="GO" id="GO:0016020">
    <property type="term" value="C:membrane"/>
    <property type="evidence" value="ECO:0007669"/>
    <property type="project" value="UniProtKB-SubCell"/>
</dbReference>
<feature type="transmembrane region" description="Helical" evidence="5">
    <location>
        <begin position="34"/>
        <end position="56"/>
    </location>
</feature>
<dbReference type="InterPro" id="IPR017452">
    <property type="entry name" value="GPCR_Rhodpsn_7TM"/>
</dbReference>
<sequence>MSILRNSSKLSADVNFNKIVSDELYSYIDTYMSFWALMLLSCFGLTTNTLNAIVFVNQGFKDGVNISLMSITFWDFVKCFSGLVHRMYGPISLFSAVTSTSWKNLTYPYLDYTPVFSSYVAYALTSYVSVERCLCVCKPFEVKAIFTPKFTLVMVVLISVCVFGTYIIIYFLYEIYYAYNVYLNSTVAFYKYDSLYHEYGHIIMPYYKLTAILIPTLSFMTLCTCSAITVYQLKKSANIFNNKKHQTRGDNQTSGISQREKLVAKMLLVVIIVNIGNLFPRIIFYIGQLVEPEFYVLMKYHNFFMTIARFLFVLDFTNACVHFFIFLSMSSNFRSTFYQFFGQSVKVTR</sequence>
<keyword evidence="7" id="KW-0675">Receptor</keyword>
<keyword evidence="4 5" id="KW-0472">Membrane</keyword>
<protein>
    <submittedName>
        <fullName evidence="7">G-protein coupled receptor frpr-1</fullName>
    </submittedName>
</protein>
<feature type="transmembrane region" description="Helical" evidence="5">
    <location>
        <begin position="307"/>
        <end position="327"/>
    </location>
</feature>
<reference evidence="7" key="2">
    <citation type="submission" date="2023-04" db="EMBL/GenBank/DDBJ databases">
        <authorList>
            <person name="Bu L."/>
            <person name="Lu L."/>
            <person name="Laidemitt M.R."/>
            <person name="Zhang S.M."/>
            <person name="Mutuku M."/>
            <person name="Mkoji G."/>
            <person name="Steinauer M."/>
            <person name="Loker E.S."/>
        </authorList>
    </citation>
    <scope>NUCLEOTIDE SEQUENCE</scope>
    <source>
        <strain evidence="7">KasaAsao</strain>
        <tissue evidence="7">Whole Snail</tissue>
    </source>
</reference>
<organism evidence="7 8">
    <name type="scientific">Biomphalaria pfeifferi</name>
    <name type="common">Bloodfluke planorb</name>
    <name type="synonym">Freshwater snail</name>
    <dbReference type="NCBI Taxonomy" id="112525"/>
    <lineage>
        <taxon>Eukaryota</taxon>
        <taxon>Metazoa</taxon>
        <taxon>Spiralia</taxon>
        <taxon>Lophotrochozoa</taxon>
        <taxon>Mollusca</taxon>
        <taxon>Gastropoda</taxon>
        <taxon>Heterobranchia</taxon>
        <taxon>Euthyneura</taxon>
        <taxon>Panpulmonata</taxon>
        <taxon>Hygrophila</taxon>
        <taxon>Lymnaeoidea</taxon>
        <taxon>Planorbidae</taxon>
        <taxon>Biomphalaria</taxon>
    </lineage>
</organism>
<name>A0AAD8BWP6_BIOPF</name>
<dbReference type="Gene3D" id="1.20.1070.10">
    <property type="entry name" value="Rhodopsin 7-helix transmembrane proteins"/>
    <property type="match status" value="1"/>
</dbReference>
<feature type="transmembrane region" description="Helical" evidence="5">
    <location>
        <begin position="150"/>
        <end position="173"/>
    </location>
</feature>
<accession>A0AAD8BWP6</accession>
<evidence type="ECO:0000259" key="6">
    <source>
        <dbReference type="PROSITE" id="PS50262"/>
    </source>
</evidence>
<evidence type="ECO:0000256" key="2">
    <source>
        <dbReference type="ARBA" id="ARBA00022692"/>
    </source>
</evidence>
<proteinExistence type="predicted"/>
<feature type="transmembrane region" description="Helical" evidence="5">
    <location>
        <begin position="109"/>
        <end position="130"/>
    </location>
</feature>
<dbReference type="Pfam" id="PF10324">
    <property type="entry name" value="7TM_GPCR_Srw"/>
    <property type="match status" value="1"/>
</dbReference>
<comment type="caution">
    <text evidence="7">The sequence shown here is derived from an EMBL/GenBank/DDBJ whole genome shotgun (WGS) entry which is preliminary data.</text>
</comment>
<dbReference type="PANTHER" id="PTHR46641">
    <property type="entry name" value="FMRFAMIDE RECEPTOR-RELATED"/>
    <property type="match status" value="1"/>
</dbReference>
<evidence type="ECO:0000256" key="5">
    <source>
        <dbReference type="SAM" id="Phobius"/>
    </source>
</evidence>
<comment type="subcellular location">
    <subcellularLocation>
        <location evidence="1">Membrane</location>
    </subcellularLocation>
</comment>
<evidence type="ECO:0000256" key="1">
    <source>
        <dbReference type="ARBA" id="ARBA00004370"/>
    </source>
</evidence>
<evidence type="ECO:0000313" key="8">
    <source>
        <dbReference type="Proteomes" id="UP001233172"/>
    </source>
</evidence>
<dbReference type="PROSITE" id="PS50262">
    <property type="entry name" value="G_PROTEIN_RECEP_F1_2"/>
    <property type="match status" value="1"/>
</dbReference>
<evidence type="ECO:0000313" key="7">
    <source>
        <dbReference type="EMBL" id="KAK0061462.1"/>
    </source>
</evidence>
<dbReference type="GO" id="GO:0008528">
    <property type="term" value="F:G protein-coupled peptide receptor activity"/>
    <property type="evidence" value="ECO:0007669"/>
    <property type="project" value="InterPro"/>
</dbReference>
<keyword evidence="8" id="KW-1185">Reference proteome</keyword>
<keyword evidence="3 5" id="KW-1133">Transmembrane helix</keyword>
<dbReference type="AlphaFoldDB" id="A0AAD8BWP6"/>
<dbReference type="SUPFAM" id="SSF81321">
    <property type="entry name" value="Family A G protein-coupled receptor-like"/>
    <property type="match status" value="1"/>
</dbReference>
<feature type="transmembrane region" description="Helical" evidence="5">
    <location>
        <begin position="266"/>
        <end position="287"/>
    </location>
</feature>
<reference evidence="7" key="1">
    <citation type="journal article" date="2023" name="PLoS Negl. Trop. Dis.">
        <title>A genome sequence for Biomphalaria pfeifferi, the major vector snail for the human-infecting parasite Schistosoma mansoni.</title>
        <authorList>
            <person name="Bu L."/>
            <person name="Lu L."/>
            <person name="Laidemitt M.R."/>
            <person name="Zhang S.M."/>
            <person name="Mutuku M."/>
            <person name="Mkoji G."/>
            <person name="Steinauer M."/>
            <person name="Loker E.S."/>
        </authorList>
    </citation>
    <scope>NUCLEOTIDE SEQUENCE</scope>
    <source>
        <strain evidence="7">KasaAsao</strain>
    </source>
</reference>
<dbReference type="PANTHER" id="PTHR46641:SF18">
    <property type="entry name" value="G-PROTEIN COUPLED RECEPTORS FAMILY 1 PROFILE DOMAIN-CONTAINING PROTEIN"/>
    <property type="match status" value="1"/>
</dbReference>
<feature type="transmembrane region" description="Helical" evidence="5">
    <location>
        <begin position="212"/>
        <end position="233"/>
    </location>
</feature>
<dbReference type="Proteomes" id="UP001233172">
    <property type="component" value="Unassembled WGS sequence"/>
</dbReference>
<dbReference type="EMBL" id="JASAOG010000030">
    <property type="protein sequence ID" value="KAK0061462.1"/>
    <property type="molecule type" value="Genomic_DNA"/>
</dbReference>
<feature type="domain" description="G-protein coupled receptors family 1 profile" evidence="6">
    <location>
        <begin position="47"/>
        <end position="326"/>
    </location>
</feature>
<evidence type="ECO:0000256" key="4">
    <source>
        <dbReference type="ARBA" id="ARBA00023136"/>
    </source>
</evidence>
<feature type="transmembrane region" description="Helical" evidence="5">
    <location>
        <begin position="68"/>
        <end position="89"/>
    </location>
</feature>
<evidence type="ECO:0000256" key="3">
    <source>
        <dbReference type="ARBA" id="ARBA00022989"/>
    </source>
</evidence>
<dbReference type="InterPro" id="IPR019427">
    <property type="entry name" value="7TM_GPCR_serpentine_rcpt_Srw"/>
</dbReference>
<dbReference type="InterPro" id="IPR052954">
    <property type="entry name" value="GPCR-Ligand_Int"/>
</dbReference>